<keyword evidence="6 8" id="KW-1133">Transmembrane helix</keyword>
<evidence type="ECO:0000256" key="4">
    <source>
        <dbReference type="ARBA" id="ARBA00022692"/>
    </source>
</evidence>
<keyword evidence="3" id="KW-1003">Cell membrane</keyword>
<feature type="transmembrane region" description="Helical" evidence="8">
    <location>
        <begin position="131"/>
        <end position="151"/>
    </location>
</feature>
<gene>
    <name evidence="9" type="ORF">E5988_07490</name>
</gene>
<feature type="transmembrane region" description="Helical" evidence="8">
    <location>
        <begin position="71"/>
        <end position="89"/>
    </location>
</feature>
<dbReference type="EMBL" id="SSTI01000004">
    <property type="protein sequence ID" value="THG40724.1"/>
    <property type="molecule type" value="Genomic_DNA"/>
</dbReference>
<dbReference type="Proteomes" id="UP000308038">
    <property type="component" value="Unassembled WGS sequence"/>
</dbReference>
<dbReference type="InterPro" id="IPR007227">
    <property type="entry name" value="Cell_shape_determining_MreD"/>
</dbReference>
<feature type="transmembrane region" description="Helical" evidence="8">
    <location>
        <begin position="12"/>
        <end position="32"/>
    </location>
</feature>
<evidence type="ECO:0000313" key="10">
    <source>
        <dbReference type="Proteomes" id="UP000308038"/>
    </source>
</evidence>
<evidence type="ECO:0000256" key="3">
    <source>
        <dbReference type="ARBA" id="ARBA00022475"/>
    </source>
</evidence>
<organism evidence="9 10">
    <name type="scientific">Sphingomonas olei</name>
    <dbReference type="NCBI Taxonomy" id="1886787"/>
    <lineage>
        <taxon>Bacteria</taxon>
        <taxon>Pseudomonadati</taxon>
        <taxon>Pseudomonadota</taxon>
        <taxon>Alphaproteobacteria</taxon>
        <taxon>Sphingomonadales</taxon>
        <taxon>Sphingomonadaceae</taxon>
        <taxon>Sphingomonas</taxon>
    </lineage>
</organism>
<comment type="similarity">
    <text evidence="2">Belongs to the MreD family.</text>
</comment>
<dbReference type="Pfam" id="PF04093">
    <property type="entry name" value="MreD"/>
    <property type="match status" value="1"/>
</dbReference>
<evidence type="ECO:0000256" key="2">
    <source>
        <dbReference type="ARBA" id="ARBA00007776"/>
    </source>
</evidence>
<evidence type="ECO:0000256" key="7">
    <source>
        <dbReference type="ARBA" id="ARBA00023136"/>
    </source>
</evidence>
<sequence>MQQSPARALPWLTVMGGSLVTIIPVVATLPLLPPFGLLMLLSWRLLAPLALRRWAPALLGLFDDCLSGQPLGSAMLLWTLTFFLVDLFDQRTIFRAFAQDWLIAAVGIAFCLIAGRFLATPLGAQVDSVLVVQIIVSILLFPLAARAVAWVDRRRVAE</sequence>
<comment type="subcellular location">
    <subcellularLocation>
        <location evidence="1">Cell membrane</location>
        <topology evidence="1">Multi-pass membrane protein</topology>
    </subcellularLocation>
</comment>
<protein>
    <submittedName>
        <fullName evidence="9">Rod shape-determining protein MreD</fullName>
    </submittedName>
</protein>
<evidence type="ECO:0000256" key="5">
    <source>
        <dbReference type="ARBA" id="ARBA00022960"/>
    </source>
</evidence>
<accession>A0ABY2QJA4</accession>
<evidence type="ECO:0000256" key="1">
    <source>
        <dbReference type="ARBA" id="ARBA00004651"/>
    </source>
</evidence>
<evidence type="ECO:0000313" key="9">
    <source>
        <dbReference type="EMBL" id="THG40724.1"/>
    </source>
</evidence>
<proteinExistence type="inferred from homology"/>
<keyword evidence="4 8" id="KW-0812">Transmembrane</keyword>
<reference evidence="9 10" key="1">
    <citation type="submission" date="2019-04" db="EMBL/GenBank/DDBJ databases">
        <title>Microbes associate with the intestines of laboratory mice.</title>
        <authorList>
            <person name="Navarre W."/>
            <person name="Wong E."/>
            <person name="Huang K.C."/>
            <person name="Tropini C."/>
            <person name="Ng K."/>
            <person name="Yu B."/>
        </authorList>
    </citation>
    <scope>NUCLEOTIDE SEQUENCE [LARGE SCALE GENOMIC DNA]</scope>
    <source>
        <strain evidence="9 10">NM83_B4-11</strain>
    </source>
</reference>
<keyword evidence="7 8" id="KW-0472">Membrane</keyword>
<name>A0ABY2QJA4_9SPHN</name>
<keyword evidence="10" id="KW-1185">Reference proteome</keyword>
<feature type="transmembrane region" description="Helical" evidence="8">
    <location>
        <begin position="101"/>
        <end position="119"/>
    </location>
</feature>
<comment type="caution">
    <text evidence="9">The sequence shown here is derived from an EMBL/GenBank/DDBJ whole genome shotgun (WGS) entry which is preliminary data.</text>
</comment>
<evidence type="ECO:0000256" key="6">
    <source>
        <dbReference type="ARBA" id="ARBA00022989"/>
    </source>
</evidence>
<keyword evidence="5" id="KW-0133">Cell shape</keyword>
<evidence type="ECO:0000256" key="8">
    <source>
        <dbReference type="SAM" id="Phobius"/>
    </source>
</evidence>